<proteinExistence type="predicted"/>
<dbReference type="InterPro" id="IPR010981">
    <property type="entry name" value="SinR/SinI_dimer_dom"/>
</dbReference>
<protein>
    <submittedName>
        <fullName evidence="2">Anti-repressor SinI family protein</fullName>
    </submittedName>
</protein>
<evidence type="ECO:0000313" key="3">
    <source>
        <dbReference type="Proteomes" id="UP001523262"/>
    </source>
</evidence>
<dbReference type="PROSITE" id="PS51500">
    <property type="entry name" value="SIN"/>
    <property type="match status" value="1"/>
</dbReference>
<feature type="domain" description="Sin" evidence="1">
    <location>
        <begin position="1"/>
        <end position="37"/>
    </location>
</feature>
<accession>A0ABT0WHV6</accession>
<dbReference type="EMBL" id="JAMQCR010000003">
    <property type="protein sequence ID" value="MCM2535896.1"/>
    <property type="molecule type" value="Genomic_DNA"/>
</dbReference>
<sequence>MKIIEHDLPKEWVELVKYAMKSNVTKENFKKFLKEEKEKRENN</sequence>
<organism evidence="2 3">
    <name type="scientific">Neobacillus pocheonensis</name>
    <dbReference type="NCBI Taxonomy" id="363869"/>
    <lineage>
        <taxon>Bacteria</taxon>
        <taxon>Bacillati</taxon>
        <taxon>Bacillota</taxon>
        <taxon>Bacilli</taxon>
        <taxon>Bacillales</taxon>
        <taxon>Bacillaceae</taxon>
        <taxon>Neobacillus</taxon>
    </lineage>
</organism>
<evidence type="ECO:0000259" key="1">
    <source>
        <dbReference type="PROSITE" id="PS51500"/>
    </source>
</evidence>
<dbReference type="Proteomes" id="UP001523262">
    <property type="component" value="Unassembled WGS sequence"/>
</dbReference>
<name>A0ABT0WHV6_9BACI</name>
<dbReference type="SUPFAM" id="SSF47406">
    <property type="entry name" value="SinR repressor dimerisation domain-like"/>
    <property type="match status" value="1"/>
</dbReference>
<comment type="caution">
    <text evidence="2">The sequence shown here is derived from an EMBL/GenBank/DDBJ whole genome shotgun (WGS) entry which is preliminary data.</text>
</comment>
<dbReference type="Pfam" id="PF08671">
    <property type="entry name" value="SinI"/>
    <property type="match status" value="1"/>
</dbReference>
<keyword evidence="3" id="KW-1185">Reference proteome</keyword>
<evidence type="ECO:0000313" key="2">
    <source>
        <dbReference type="EMBL" id="MCM2535896.1"/>
    </source>
</evidence>
<dbReference type="InterPro" id="IPR036281">
    <property type="entry name" value="SinR/SinI_dimer_dom_sf"/>
</dbReference>
<reference evidence="2 3" key="1">
    <citation type="submission" date="2022-06" db="EMBL/GenBank/DDBJ databases">
        <authorList>
            <person name="Jeon C.O."/>
        </authorList>
    </citation>
    <scope>NUCLEOTIDE SEQUENCE [LARGE SCALE GENOMIC DNA]</scope>
    <source>
        <strain evidence="2 3">KCTC 13943</strain>
    </source>
</reference>
<gene>
    <name evidence="2" type="ORF">NDK43_30915</name>
</gene>